<dbReference type="PANTHER" id="PTHR43690">
    <property type="entry name" value="NARDILYSIN"/>
    <property type="match status" value="1"/>
</dbReference>
<feature type="domain" description="Peptidase M16 C-terminal" evidence="10">
    <location>
        <begin position="676"/>
        <end position="837"/>
    </location>
</feature>
<keyword evidence="4" id="KW-0479">Metal-binding</keyword>
<dbReference type="Pfam" id="PF05193">
    <property type="entry name" value="Peptidase_M16_C"/>
    <property type="match status" value="2"/>
</dbReference>
<comment type="similarity">
    <text evidence="2 8">Belongs to the peptidase M16 family.</text>
</comment>
<keyword evidence="5" id="KW-0378">Hydrolase</keyword>
<evidence type="ECO:0000256" key="7">
    <source>
        <dbReference type="ARBA" id="ARBA00023049"/>
    </source>
</evidence>
<dbReference type="PANTHER" id="PTHR43690:SF17">
    <property type="entry name" value="PROTEIN YHJJ"/>
    <property type="match status" value="1"/>
</dbReference>
<feature type="domain" description="Peptidase M16 C-terminal" evidence="10">
    <location>
        <begin position="186"/>
        <end position="362"/>
    </location>
</feature>
<dbReference type="SUPFAM" id="SSF63411">
    <property type="entry name" value="LuxS/MPP-like metallohydrolase"/>
    <property type="match status" value="4"/>
</dbReference>
<keyword evidence="7" id="KW-0482">Metalloprotease</keyword>
<evidence type="ECO:0000256" key="5">
    <source>
        <dbReference type="ARBA" id="ARBA00022801"/>
    </source>
</evidence>
<evidence type="ECO:0000256" key="8">
    <source>
        <dbReference type="RuleBase" id="RU004447"/>
    </source>
</evidence>
<comment type="cofactor">
    <cofactor evidence="1">
        <name>Zn(2+)</name>
        <dbReference type="ChEBI" id="CHEBI:29105"/>
    </cofactor>
</comment>
<dbReference type="InterPro" id="IPR007863">
    <property type="entry name" value="Peptidase_M16_C"/>
</dbReference>
<dbReference type="Pfam" id="PF00675">
    <property type="entry name" value="Peptidase_M16"/>
    <property type="match status" value="1"/>
</dbReference>
<name>A0ABP7U8D3_9SPHN</name>
<reference evidence="12" key="1">
    <citation type="journal article" date="2019" name="Int. J. Syst. Evol. Microbiol.">
        <title>The Global Catalogue of Microorganisms (GCM) 10K type strain sequencing project: providing services to taxonomists for standard genome sequencing and annotation.</title>
        <authorList>
            <consortium name="The Broad Institute Genomics Platform"/>
            <consortium name="The Broad Institute Genome Sequencing Center for Infectious Disease"/>
            <person name="Wu L."/>
            <person name="Ma J."/>
        </authorList>
    </citation>
    <scope>NUCLEOTIDE SEQUENCE [LARGE SCALE GENOMIC DNA]</scope>
    <source>
        <strain evidence="12">JCM 17564</strain>
    </source>
</reference>
<dbReference type="Gene3D" id="3.30.830.10">
    <property type="entry name" value="Metalloenzyme, LuxS/M16 peptidase-like"/>
    <property type="match status" value="4"/>
</dbReference>
<evidence type="ECO:0000259" key="9">
    <source>
        <dbReference type="Pfam" id="PF00675"/>
    </source>
</evidence>
<organism evidence="11 12">
    <name type="scientific">Sphingomonas rosea</name>
    <dbReference type="NCBI Taxonomy" id="335605"/>
    <lineage>
        <taxon>Bacteria</taxon>
        <taxon>Pseudomonadati</taxon>
        <taxon>Pseudomonadota</taxon>
        <taxon>Alphaproteobacteria</taxon>
        <taxon>Sphingomonadales</taxon>
        <taxon>Sphingomonadaceae</taxon>
        <taxon>Sphingomonas</taxon>
    </lineage>
</organism>
<dbReference type="Proteomes" id="UP001424459">
    <property type="component" value="Unassembled WGS sequence"/>
</dbReference>
<dbReference type="EMBL" id="BAABBR010000001">
    <property type="protein sequence ID" value="GAA4037615.1"/>
    <property type="molecule type" value="Genomic_DNA"/>
</dbReference>
<keyword evidence="12" id="KW-1185">Reference proteome</keyword>
<accession>A0ABP7U8D3</accession>
<evidence type="ECO:0000256" key="1">
    <source>
        <dbReference type="ARBA" id="ARBA00001947"/>
    </source>
</evidence>
<evidence type="ECO:0000259" key="10">
    <source>
        <dbReference type="Pfam" id="PF05193"/>
    </source>
</evidence>
<protein>
    <submittedName>
        <fullName evidence="11">Insulinase family protein</fullName>
    </submittedName>
</protein>
<dbReference type="InterPro" id="IPR050626">
    <property type="entry name" value="Peptidase_M16"/>
</dbReference>
<sequence>MQGAGLKADPQLRIGTLSNGMRYVIRVNKTPPKEASLRLRIDSGSLNEADDQRGLAHFLEHMVLNGTENVPEGDFVRRLERHGLRFGPDTNASTDFGQTVFKLDLPSTDKATLDEAFFLLREVAGRAKLDAAAVDRERGIVLSEERARASAAYRQSIDQLGWLYAGQRLPSRLPIGTTEVISTAPRQRLLDYYRAWYRPERATLVVVGDVDPADIKARLEAQFGDWRGVGPAGKPADEGQPQARPSAARLFVDPAVGASFNATWIRPADRSPDSVEKRRRDLEEQIAAAVLNRRLEKLAQQDGKPPFVGARSGVSDIEQTAETTSIGAQARIGEWRGSVVAVEQEQRRLVQYGVTPDELERELTGARAALEASVAAASTRTTPALAESLVAAVNRDTVVTSPEDRVAFYRSIEPSLTPERIHAAARRMFTGSGPLLYLSTPRPAATEAQLLAAWQESTRVALNPPTAQAKVAWPYDSFGAPGQVVEKREIAAIGTTLVRFANGVRLTVRPSSSRKEQVLVSVRFGNGRLAMSRDRTSPEWALAQGLILGGTGKLDADSVNRALTGKLVGASLGIEDERFVLGGGTRPADFATEMQLLAAYLTDAAWRPLGWERARATSASIHDRLESTPGGVLTRDLGYILRSGDRRWALPDRVAMRTSSIAQGRALLEPALKDGTIEVIVVGDIGVDQAIAETARTFGALAPRAAAAAEAGPMRFPAPPAEPITLFHKGREDQAMGFMAWPTTGYSQATRREARLLTLLGAVFQLRITDQLREKEGVSYSPSAGHAASATWANYGYLAAQIEAPPAKLDSFFTEAQAIAADLAAKPIDADELNRARLPLLSASTRARDGNSFWLNALEEVGTKPFVVESITSQLVDYQAVTPAMLQDAAKRYLRAGAALRIKVVKGGSAPRLLTVPAIKGPKPVTDKD</sequence>
<dbReference type="InterPro" id="IPR001431">
    <property type="entry name" value="Pept_M16_Zn_BS"/>
</dbReference>
<evidence type="ECO:0000256" key="3">
    <source>
        <dbReference type="ARBA" id="ARBA00022670"/>
    </source>
</evidence>
<dbReference type="InterPro" id="IPR011249">
    <property type="entry name" value="Metalloenz_LuxS/M16"/>
</dbReference>
<keyword evidence="6" id="KW-0862">Zinc</keyword>
<feature type="domain" description="Peptidase M16 N-terminal" evidence="9">
    <location>
        <begin position="24"/>
        <end position="155"/>
    </location>
</feature>
<keyword evidence="3" id="KW-0645">Protease</keyword>
<evidence type="ECO:0000256" key="2">
    <source>
        <dbReference type="ARBA" id="ARBA00007261"/>
    </source>
</evidence>
<dbReference type="PROSITE" id="PS00143">
    <property type="entry name" value="INSULINASE"/>
    <property type="match status" value="1"/>
</dbReference>
<proteinExistence type="inferred from homology"/>
<comment type="caution">
    <text evidence="11">The sequence shown here is derived from an EMBL/GenBank/DDBJ whole genome shotgun (WGS) entry which is preliminary data.</text>
</comment>
<evidence type="ECO:0000256" key="4">
    <source>
        <dbReference type="ARBA" id="ARBA00022723"/>
    </source>
</evidence>
<evidence type="ECO:0000256" key="6">
    <source>
        <dbReference type="ARBA" id="ARBA00022833"/>
    </source>
</evidence>
<gene>
    <name evidence="11" type="ORF">GCM10022281_17900</name>
</gene>
<dbReference type="InterPro" id="IPR011765">
    <property type="entry name" value="Pept_M16_N"/>
</dbReference>
<evidence type="ECO:0000313" key="12">
    <source>
        <dbReference type="Proteomes" id="UP001424459"/>
    </source>
</evidence>
<evidence type="ECO:0000313" key="11">
    <source>
        <dbReference type="EMBL" id="GAA4037615.1"/>
    </source>
</evidence>